<evidence type="ECO:0000256" key="1">
    <source>
        <dbReference type="ARBA" id="ARBA00023125"/>
    </source>
</evidence>
<evidence type="ECO:0000259" key="3">
    <source>
        <dbReference type="PROSITE" id="PS50977"/>
    </source>
</evidence>
<dbReference type="OrthoDB" id="9812993at2"/>
<dbReference type="GO" id="GO:0003677">
    <property type="term" value="F:DNA binding"/>
    <property type="evidence" value="ECO:0007669"/>
    <property type="project" value="UniProtKB-UniRule"/>
</dbReference>
<dbReference type="Proteomes" id="UP000032250">
    <property type="component" value="Unassembled WGS sequence"/>
</dbReference>
<feature type="domain" description="HTH tetR-type" evidence="3">
    <location>
        <begin position="6"/>
        <end position="66"/>
    </location>
</feature>
<evidence type="ECO:0000313" key="4">
    <source>
        <dbReference type="EMBL" id="KIS23269.1"/>
    </source>
</evidence>
<dbReference type="PANTHER" id="PTHR43479">
    <property type="entry name" value="ACREF/ENVCD OPERON REPRESSOR-RELATED"/>
    <property type="match status" value="1"/>
</dbReference>
<sequence length="190" mass="22604">MPKIIKDIEEKISSASIRLFGEYGYEAVDMKLIAKESGVAVGTLYNYYSRKSELFLEVFVKSWEKTLSKLKEERNKDISKEKKINKYLEILYDDIEMRKGIGNQIIKIDFNIKNSREREQFVYFKEKIIGEIQEIFNEQISADVIEKKYDVSIRLIETIFSVIRVMIENHKKDRRDNLDFLNTIFLSFMK</sequence>
<reference evidence="4 5" key="1">
    <citation type="submission" date="2014-06" db="EMBL/GenBank/DDBJ databases">
        <title>Genome characterization of distinct group I Clostridium botulinum lineages.</title>
        <authorList>
            <person name="Giordani F."/>
            <person name="Anselmo A."/>
            <person name="Fillo S."/>
            <person name="Palozzi A.M."/>
            <person name="Fortunato A."/>
            <person name="Gentile B."/>
            <person name="Ciammaruconi A."/>
            <person name="Anniballi F."/>
            <person name="De Medici D."/>
            <person name="Lista F."/>
        </authorList>
    </citation>
    <scope>NUCLEOTIDE SEQUENCE [LARGE SCALE GENOMIC DNA]</scope>
    <source>
        <strain evidence="4 5">B2 450</strain>
    </source>
</reference>
<gene>
    <name evidence="4" type="ORF">N495_06595</name>
</gene>
<dbReference type="SUPFAM" id="SSF46689">
    <property type="entry name" value="Homeodomain-like"/>
    <property type="match status" value="1"/>
</dbReference>
<comment type="caution">
    <text evidence="4">The sequence shown here is derived from an EMBL/GenBank/DDBJ whole genome shotgun (WGS) entry which is preliminary data.</text>
</comment>
<feature type="DNA-binding region" description="H-T-H motif" evidence="2">
    <location>
        <begin position="29"/>
        <end position="48"/>
    </location>
</feature>
<dbReference type="InterPro" id="IPR001647">
    <property type="entry name" value="HTH_TetR"/>
</dbReference>
<evidence type="ECO:0000313" key="5">
    <source>
        <dbReference type="Proteomes" id="UP000032250"/>
    </source>
</evidence>
<dbReference type="RefSeq" id="WP_003486959.1">
    <property type="nucleotide sequence ID" value="NZ_JXSU01000007.1"/>
</dbReference>
<dbReference type="PATRIC" id="fig|1379739.3.peg.1652"/>
<proteinExistence type="predicted"/>
<dbReference type="AlphaFoldDB" id="A0A0D1AJG7"/>
<dbReference type="PRINTS" id="PR00455">
    <property type="entry name" value="HTHTETR"/>
</dbReference>
<dbReference type="Pfam" id="PF00440">
    <property type="entry name" value="TetR_N"/>
    <property type="match status" value="1"/>
</dbReference>
<dbReference type="InterPro" id="IPR009057">
    <property type="entry name" value="Homeodomain-like_sf"/>
</dbReference>
<keyword evidence="1 2" id="KW-0238">DNA-binding</keyword>
<dbReference type="InterPro" id="IPR050624">
    <property type="entry name" value="HTH-type_Tx_Regulator"/>
</dbReference>
<accession>A0A0D1AJG7</accession>
<organism evidence="4 5">
    <name type="scientific">Clostridium botulinum B2 450</name>
    <dbReference type="NCBI Taxonomy" id="1379739"/>
    <lineage>
        <taxon>Bacteria</taxon>
        <taxon>Bacillati</taxon>
        <taxon>Bacillota</taxon>
        <taxon>Clostridia</taxon>
        <taxon>Eubacteriales</taxon>
        <taxon>Clostridiaceae</taxon>
        <taxon>Clostridium</taxon>
    </lineage>
</organism>
<dbReference type="PROSITE" id="PS50977">
    <property type="entry name" value="HTH_TETR_2"/>
    <property type="match status" value="1"/>
</dbReference>
<dbReference type="PANTHER" id="PTHR43479:SF11">
    <property type="entry name" value="ACREF_ENVCD OPERON REPRESSOR-RELATED"/>
    <property type="match status" value="1"/>
</dbReference>
<dbReference type="Gene3D" id="1.10.357.10">
    <property type="entry name" value="Tetracycline Repressor, domain 2"/>
    <property type="match status" value="1"/>
</dbReference>
<protein>
    <submittedName>
        <fullName evidence="4">TetR family transcriptional regulator</fullName>
    </submittedName>
</protein>
<dbReference type="HOGENOM" id="CLU_069356_12_2_9"/>
<evidence type="ECO:0000256" key="2">
    <source>
        <dbReference type="PROSITE-ProRule" id="PRU00335"/>
    </source>
</evidence>
<dbReference type="EMBL" id="JXSU01000007">
    <property type="protein sequence ID" value="KIS23269.1"/>
    <property type="molecule type" value="Genomic_DNA"/>
</dbReference>
<name>A0A0D1AJG7_CLOBO</name>